<dbReference type="InterPro" id="IPR027558">
    <property type="entry name" value="Pre_pil_HX9DG_C"/>
</dbReference>
<dbReference type="HOGENOM" id="CLU_041661_0_0_0"/>
<sequence>MTTRIDQRRRGVTLIELLVVIGIIGALMALLLPAVISARHAARRAVCANNLKQIGLAVINYESQSNVFPPAHLGRASLNGACPFPADFSVFVRLLSQMEQQPVFDAVNFSMTSWDLSNLTIAGVGLSTLMCPSDFNVSMPMELPLSTPLVEDISLPPGRWQQQFASYGAVVGILDLSASMMNFGIVPGTSDTVVPGFDQYMKYHTGVIFPMGSTRLMEISDGTSHTLLFSEKASTTNGLSGCPSRWNCGDVINTLIYSLFPPSPSNRPKLAMAQASSLHPGGLNCSFADGSVRFVNNTIDSWAPLGMSYLLNYRATLISTNPFQCLAEVTPGARLGIWQALSTRAGGEIIDDNLY</sequence>
<dbReference type="NCBIfam" id="TIGR04294">
    <property type="entry name" value="pre_pil_HX9DG"/>
    <property type="match status" value="1"/>
</dbReference>
<proteinExistence type="predicted"/>
<protein>
    <submittedName>
        <fullName evidence="3">Prepilin-type N-terminal cleavage/methylation domain-containing protein</fullName>
    </submittedName>
</protein>
<dbReference type="STRING" id="886293.Sinac_0067"/>
<dbReference type="NCBIfam" id="TIGR02532">
    <property type="entry name" value="IV_pilin_GFxxxE"/>
    <property type="match status" value="1"/>
</dbReference>
<dbReference type="SUPFAM" id="SSF54523">
    <property type="entry name" value="Pili subunits"/>
    <property type="match status" value="1"/>
</dbReference>
<dbReference type="PROSITE" id="PS00409">
    <property type="entry name" value="PROKAR_NTER_METHYL"/>
    <property type="match status" value="1"/>
</dbReference>
<evidence type="ECO:0000313" key="4">
    <source>
        <dbReference type="Proteomes" id="UP000010798"/>
    </source>
</evidence>
<dbReference type="Pfam" id="PF07963">
    <property type="entry name" value="N_methyl"/>
    <property type="match status" value="1"/>
</dbReference>
<reference evidence="3 4" key="1">
    <citation type="submission" date="2012-02" db="EMBL/GenBank/DDBJ databases">
        <title>Complete sequence of chromosome of Singulisphaera acidiphila DSM 18658.</title>
        <authorList>
            <consortium name="US DOE Joint Genome Institute (JGI-PGF)"/>
            <person name="Lucas S."/>
            <person name="Copeland A."/>
            <person name="Lapidus A."/>
            <person name="Glavina del Rio T."/>
            <person name="Dalin E."/>
            <person name="Tice H."/>
            <person name="Bruce D."/>
            <person name="Goodwin L."/>
            <person name="Pitluck S."/>
            <person name="Peters L."/>
            <person name="Ovchinnikova G."/>
            <person name="Chertkov O."/>
            <person name="Kyrpides N."/>
            <person name="Mavromatis K."/>
            <person name="Ivanova N."/>
            <person name="Brettin T."/>
            <person name="Detter J.C."/>
            <person name="Han C."/>
            <person name="Larimer F."/>
            <person name="Land M."/>
            <person name="Hauser L."/>
            <person name="Markowitz V."/>
            <person name="Cheng J.-F."/>
            <person name="Hugenholtz P."/>
            <person name="Woyke T."/>
            <person name="Wu D."/>
            <person name="Tindall B."/>
            <person name="Pomrenke H."/>
            <person name="Brambilla E."/>
            <person name="Klenk H.-P."/>
            <person name="Eisen J.A."/>
        </authorList>
    </citation>
    <scope>NUCLEOTIDE SEQUENCE [LARGE SCALE GENOMIC DNA]</scope>
    <source>
        <strain evidence="4">ATCC BAA-1392 / DSM 18658 / VKM B-2454 / MOB10</strain>
    </source>
</reference>
<keyword evidence="1" id="KW-1133">Transmembrane helix</keyword>
<dbReference type="PANTHER" id="PTHR30093">
    <property type="entry name" value="GENERAL SECRETION PATHWAY PROTEIN G"/>
    <property type="match status" value="1"/>
</dbReference>
<gene>
    <name evidence="3" type="ordered locus">Sinac_0067</name>
</gene>
<dbReference type="PANTHER" id="PTHR30093:SF2">
    <property type="entry name" value="TYPE II SECRETION SYSTEM PROTEIN H"/>
    <property type="match status" value="1"/>
</dbReference>
<keyword evidence="1" id="KW-0472">Membrane</keyword>
<dbReference type="EMBL" id="CP003364">
    <property type="protein sequence ID" value="AGA24528.1"/>
    <property type="molecule type" value="Genomic_DNA"/>
</dbReference>
<dbReference type="KEGG" id="saci:Sinac_0067"/>
<dbReference type="Proteomes" id="UP000010798">
    <property type="component" value="Chromosome"/>
</dbReference>
<dbReference type="InterPro" id="IPR012902">
    <property type="entry name" value="N_methyl_site"/>
</dbReference>
<evidence type="ECO:0000313" key="3">
    <source>
        <dbReference type="EMBL" id="AGA24528.1"/>
    </source>
</evidence>
<feature type="domain" description="DUF1559" evidence="2">
    <location>
        <begin position="37"/>
        <end position="300"/>
    </location>
</feature>
<dbReference type="InterPro" id="IPR045584">
    <property type="entry name" value="Pilin-like"/>
</dbReference>
<dbReference type="eggNOG" id="COG2165">
    <property type="taxonomic scope" value="Bacteria"/>
</dbReference>
<dbReference type="InterPro" id="IPR011453">
    <property type="entry name" value="DUF1559"/>
</dbReference>
<dbReference type="RefSeq" id="WP_015243713.1">
    <property type="nucleotide sequence ID" value="NC_019892.1"/>
</dbReference>
<dbReference type="Gene3D" id="3.30.700.10">
    <property type="entry name" value="Glycoprotein, Type 4 Pilin"/>
    <property type="match status" value="1"/>
</dbReference>
<feature type="transmembrane region" description="Helical" evidence="1">
    <location>
        <begin position="12"/>
        <end position="36"/>
    </location>
</feature>
<evidence type="ECO:0000256" key="1">
    <source>
        <dbReference type="SAM" id="Phobius"/>
    </source>
</evidence>
<keyword evidence="4" id="KW-1185">Reference proteome</keyword>
<name>L0D6S0_SINAD</name>
<keyword evidence="1" id="KW-0812">Transmembrane</keyword>
<evidence type="ECO:0000259" key="2">
    <source>
        <dbReference type="Pfam" id="PF07596"/>
    </source>
</evidence>
<accession>L0D6S0</accession>
<organism evidence="3 4">
    <name type="scientific">Singulisphaera acidiphila (strain ATCC BAA-1392 / DSM 18658 / VKM B-2454 / MOB10)</name>
    <dbReference type="NCBI Taxonomy" id="886293"/>
    <lineage>
        <taxon>Bacteria</taxon>
        <taxon>Pseudomonadati</taxon>
        <taxon>Planctomycetota</taxon>
        <taxon>Planctomycetia</taxon>
        <taxon>Isosphaerales</taxon>
        <taxon>Isosphaeraceae</taxon>
        <taxon>Singulisphaera</taxon>
    </lineage>
</organism>
<dbReference type="AlphaFoldDB" id="L0D6S0"/>
<dbReference type="Pfam" id="PF07596">
    <property type="entry name" value="SBP_bac_10"/>
    <property type="match status" value="1"/>
</dbReference>